<dbReference type="Pfam" id="PF12804">
    <property type="entry name" value="NTP_transf_3"/>
    <property type="match status" value="1"/>
</dbReference>
<gene>
    <name evidence="2" type="ORF">SAMN05660299_01919</name>
</gene>
<dbReference type="EMBL" id="FNHQ01000019">
    <property type="protein sequence ID" value="SDM99996.1"/>
    <property type="molecule type" value="Genomic_DNA"/>
</dbReference>
<dbReference type="SUPFAM" id="SSF53448">
    <property type="entry name" value="Nucleotide-diphospho-sugar transferases"/>
    <property type="match status" value="1"/>
</dbReference>
<dbReference type="CDD" id="cd04182">
    <property type="entry name" value="GT_2_like_f"/>
    <property type="match status" value="1"/>
</dbReference>
<feature type="domain" description="MobA-like NTP transferase" evidence="1">
    <location>
        <begin position="5"/>
        <end position="160"/>
    </location>
</feature>
<sequence>MVLGAVITAAGMSSRMGDFKPLLNIGAISVSQRIITTLKQAGTEIIVVVTGFHADELEHHLAQNQVMFLRNNHPESTEMFDSAVIGLKYLYPQCSRILFSPVDVPLFTADTIKELLITPGDIIVPTYEGLPGHPILISSTVAQKVCHTNAPGGLRKTLQQCGHISYVEVPDKGILYDMDTPEDFEALLAYHNHQIVRPVVDIKLAGENYFFDSRIAMLLFLINYTHSMLSACKQMQISYSSGWNLINNSEKELGFPLVKRWQGGTKGGRTTLTVEGVDLLTRYRNFSIELQKKAAELFIPYFDSIFKKK</sequence>
<evidence type="ECO:0000313" key="3">
    <source>
        <dbReference type="Proteomes" id="UP000199309"/>
    </source>
</evidence>
<dbReference type="OrthoDB" id="285216at2"/>
<dbReference type="InterPro" id="IPR025877">
    <property type="entry name" value="MobA-like_NTP_Trfase"/>
</dbReference>
<dbReference type="STRING" id="349095.SAMN05660299_01919"/>
<reference evidence="2 3" key="1">
    <citation type="submission" date="2016-10" db="EMBL/GenBank/DDBJ databases">
        <authorList>
            <person name="de Groot N.N."/>
        </authorList>
    </citation>
    <scope>NUCLEOTIDE SEQUENCE [LARGE SCALE GENOMIC DNA]</scope>
    <source>
        <strain evidence="2 3">DSM 16981</strain>
    </source>
</reference>
<dbReference type="SUPFAM" id="SSF46785">
    <property type="entry name" value="Winged helix' DNA-binding domain"/>
    <property type="match status" value="1"/>
</dbReference>
<dbReference type="AlphaFoldDB" id="A0A1G9XUA0"/>
<dbReference type="Gene3D" id="1.10.10.10">
    <property type="entry name" value="Winged helix-like DNA-binding domain superfamily/Winged helix DNA-binding domain"/>
    <property type="match status" value="1"/>
</dbReference>
<proteinExistence type="predicted"/>
<evidence type="ECO:0000313" key="2">
    <source>
        <dbReference type="EMBL" id="SDM99996.1"/>
    </source>
</evidence>
<dbReference type="RefSeq" id="WP_091651120.1">
    <property type="nucleotide sequence ID" value="NZ_FNHQ01000019.1"/>
</dbReference>
<dbReference type="InterPro" id="IPR029044">
    <property type="entry name" value="Nucleotide-diphossugar_trans"/>
</dbReference>
<dbReference type="Proteomes" id="UP000199309">
    <property type="component" value="Unassembled WGS sequence"/>
</dbReference>
<dbReference type="GO" id="GO:0016779">
    <property type="term" value="F:nucleotidyltransferase activity"/>
    <property type="evidence" value="ECO:0007669"/>
    <property type="project" value="UniProtKB-ARBA"/>
</dbReference>
<organism evidence="2 3">
    <name type="scientific">Megasphaera paucivorans</name>
    <dbReference type="NCBI Taxonomy" id="349095"/>
    <lineage>
        <taxon>Bacteria</taxon>
        <taxon>Bacillati</taxon>
        <taxon>Bacillota</taxon>
        <taxon>Negativicutes</taxon>
        <taxon>Veillonellales</taxon>
        <taxon>Veillonellaceae</taxon>
        <taxon>Megasphaera</taxon>
    </lineage>
</organism>
<protein>
    <submittedName>
        <fullName evidence="2">ModE molybdate transport repressor domain-containing protein</fullName>
    </submittedName>
</protein>
<dbReference type="PANTHER" id="PTHR43777">
    <property type="entry name" value="MOLYBDENUM COFACTOR CYTIDYLYLTRANSFERASE"/>
    <property type="match status" value="1"/>
</dbReference>
<accession>A0A1G9XUA0</accession>
<dbReference type="InterPro" id="IPR036390">
    <property type="entry name" value="WH_DNA-bd_sf"/>
</dbReference>
<keyword evidence="3" id="KW-1185">Reference proteome</keyword>
<evidence type="ECO:0000259" key="1">
    <source>
        <dbReference type="Pfam" id="PF12804"/>
    </source>
</evidence>
<dbReference type="PANTHER" id="PTHR43777:SF1">
    <property type="entry name" value="MOLYBDENUM COFACTOR CYTIDYLYLTRANSFERASE"/>
    <property type="match status" value="1"/>
</dbReference>
<dbReference type="InterPro" id="IPR036388">
    <property type="entry name" value="WH-like_DNA-bd_sf"/>
</dbReference>
<name>A0A1G9XUA0_9FIRM</name>
<dbReference type="Gene3D" id="3.90.550.10">
    <property type="entry name" value="Spore Coat Polysaccharide Biosynthesis Protein SpsA, Chain A"/>
    <property type="match status" value="1"/>
</dbReference>